<dbReference type="PROSITE" id="PS51283">
    <property type="entry name" value="DUSP"/>
    <property type="match status" value="1"/>
</dbReference>
<evidence type="ECO:0000259" key="6">
    <source>
        <dbReference type="PROSITE" id="PS51283"/>
    </source>
</evidence>
<dbReference type="InterPro" id="IPR036047">
    <property type="entry name" value="F-box-like_dom_sf"/>
</dbReference>
<sequence length="320" mass="36919">MVMRLCPVACFPLLSLPYEILVNILSNLQHADLLNCSLVCKVLNNVSKEDSLWFGLCCSQKNINFKPPYMSWRELFTTELHDVCTHLSQFNQKHLEEKLAQYVSLVDTYSHLSCSSGDCTETVPDLWICANKNCQFLGCGRWRGAHALDHFKSTGHALSFKINTTELWCYRCNRWMGTNCSDIETCRVNEIMSLMATSLPSLYKSEEIARRRKERSISMYQQFEVGYFVEQGWMTQWQGFVLGNNPAPGPITNHRLLTEQGSLNPDLVLWEDYSMISQEAWKQFQQIYGGGPALDEGAIDGPQYVNLRRTIKYWKIEYLM</sequence>
<dbReference type="STRING" id="1314790.A0A1Y1Z8Z0"/>
<keyword evidence="3" id="KW-0863">Zinc-finger</keyword>
<dbReference type="Gene3D" id="1.20.1280.50">
    <property type="match status" value="1"/>
</dbReference>
<dbReference type="Proteomes" id="UP000193498">
    <property type="component" value="Unassembled WGS sequence"/>
</dbReference>
<keyword evidence="8" id="KW-1185">Reference proteome</keyword>
<feature type="domain" description="UBP-type" evidence="5">
    <location>
        <begin position="82"/>
        <end position="199"/>
    </location>
</feature>
<dbReference type="InterPro" id="IPR035927">
    <property type="entry name" value="DUSP-like_sf"/>
</dbReference>
<evidence type="ECO:0000313" key="7">
    <source>
        <dbReference type="EMBL" id="ORY06574.1"/>
    </source>
</evidence>
<dbReference type="InterPro" id="IPR013083">
    <property type="entry name" value="Znf_RING/FYVE/PHD"/>
</dbReference>
<dbReference type="SMART" id="SM00256">
    <property type="entry name" value="FBOX"/>
    <property type="match status" value="1"/>
</dbReference>
<feature type="domain" description="F-box" evidence="4">
    <location>
        <begin position="10"/>
        <end position="56"/>
    </location>
</feature>
<dbReference type="SMART" id="SM00695">
    <property type="entry name" value="DUSP"/>
    <property type="match status" value="1"/>
</dbReference>
<dbReference type="PANTHER" id="PTHR46550">
    <property type="entry name" value="F-BOX ONLY PROTEIN 3"/>
    <property type="match status" value="1"/>
</dbReference>
<dbReference type="AlphaFoldDB" id="A0A1Y1Z8Z0"/>
<dbReference type="PROSITE" id="PS50271">
    <property type="entry name" value="ZF_UBP"/>
    <property type="match status" value="1"/>
</dbReference>
<dbReference type="Gene3D" id="3.30.40.10">
    <property type="entry name" value="Zinc/RING finger domain, C3HC4 (zinc finger)"/>
    <property type="match status" value="1"/>
</dbReference>
<dbReference type="EMBL" id="MCFE01000015">
    <property type="protein sequence ID" value="ORY06574.1"/>
    <property type="molecule type" value="Genomic_DNA"/>
</dbReference>
<feature type="domain" description="DUSP" evidence="6">
    <location>
        <begin position="200"/>
        <end position="299"/>
    </location>
</feature>
<dbReference type="PROSITE" id="PS50181">
    <property type="entry name" value="FBOX"/>
    <property type="match status" value="1"/>
</dbReference>
<dbReference type="InterPro" id="IPR001810">
    <property type="entry name" value="F-box_dom"/>
</dbReference>
<keyword evidence="3" id="KW-0479">Metal-binding</keyword>
<dbReference type="GO" id="GO:0005737">
    <property type="term" value="C:cytoplasm"/>
    <property type="evidence" value="ECO:0007669"/>
    <property type="project" value="TreeGrafter"/>
</dbReference>
<dbReference type="Pfam" id="PF06337">
    <property type="entry name" value="DUSP"/>
    <property type="match status" value="1"/>
</dbReference>
<dbReference type="Gene3D" id="3.30.2230.10">
    <property type="entry name" value="DUSP-like"/>
    <property type="match status" value="1"/>
</dbReference>
<dbReference type="SMART" id="SM00290">
    <property type="entry name" value="ZnF_UBP"/>
    <property type="match status" value="1"/>
</dbReference>
<dbReference type="InterPro" id="IPR052121">
    <property type="entry name" value="F-box_SCF_Substrate_Recog"/>
</dbReference>
<evidence type="ECO:0000259" key="5">
    <source>
        <dbReference type="PROSITE" id="PS50271"/>
    </source>
</evidence>
<name>A0A1Y1Z8Z0_9FUNG</name>
<dbReference type="OrthoDB" id="3219396at2759"/>
<dbReference type="SUPFAM" id="SSF57850">
    <property type="entry name" value="RING/U-box"/>
    <property type="match status" value="1"/>
</dbReference>
<dbReference type="Pfam" id="PF02148">
    <property type="entry name" value="zf-UBP"/>
    <property type="match status" value="1"/>
</dbReference>
<evidence type="ECO:0000313" key="8">
    <source>
        <dbReference type="Proteomes" id="UP000193498"/>
    </source>
</evidence>
<gene>
    <name evidence="7" type="ORF">K493DRAFT_18303</name>
</gene>
<evidence type="ECO:0008006" key="9">
    <source>
        <dbReference type="Google" id="ProtNLM"/>
    </source>
</evidence>
<dbReference type="SUPFAM" id="SSF81383">
    <property type="entry name" value="F-box domain"/>
    <property type="match status" value="1"/>
</dbReference>
<dbReference type="SUPFAM" id="SSF143791">
    <property type="entry name" value="DUSP-like"/>
    <property type="match status" value="1"/>
</dbReference>
<dbReference type="InParanoid" id="A0A1Y1Z8Z0"/>
<comment type="caution">
    <text evidence="7">The sequence shown here is derived from an EMBL/GenBank/DDBJ whole genome shotgun (WGS) entry which is preliminary data.</text>
</comment>
<dbReference type="GO" id="GO:0008270">
    <property type="term" value="F:zinc ion binding"/>
    <property type="evidence" value="ECO:0007669"/>
    <property type="project" value="UniProtKB-KW"/>
</dbReference>
<dbReference type="InterPro" id="IPR006615">
    <property type="entry name" value="Pept_C19_DUSP"/>
</dbReference>
<organism evidence="7 8">
    <name type="scientific">Basidiobolus meristosporus CBS 931.73</name>
    <dbReference type="NCBI Taxonomy" id="1314790"/>
    <lineage>
        <taxon>Eukaryota</taxon>
        <taxon>Fungi</taxon>
        <taxon>Fungi incertae sedis</taxon>
        <taxon>Zoopagomycota</taxon>
        <taxon>Entomophthoromycotina</taxon>
        <taxon>Basidiobolomycetes</taxon>
        <taxon>Basidiobolales</taxon>
        <taxon>Basidiobolaceae</taxon>
        <taxon>Basidiobolus</taxon>
    </lineage>
</organism>
<accession>A0A1Y1Z8Z0</accession>
<dbReference type="GO" id="GO:0004843">
    <property type="term" value="F:cysteine-type deubiquitinase activity"/>
    <property type="evidence" value="ECO:0007669"/>
    <property type="project" value="InterPro"/>
</dbReference>
<evidence type="ECO:0000256" key="2">
    <source>
        <dbReference type="ARBA" id="ARBA00022786"/>
    </source>
</evidence>
<evidence type="ECO:0000259" key="4">
    <source>
        <dbReference type="PROSITE" id="PS50181"/>
    </source>
</evidence>
<keyword evidence="2" id="KW-0833">Ubl conjugation pathway</keyword>
<protein>
    <recommendedName>
        <fullName evidence="9">UBP-type domain-containing protein</fullName>
    </recommendedName>
</protein>
<evidence type="ECO:0000256" key="1">
    <source>
        <dbReference type="ARBA" id="ARBA00004906"/>
    </source>
</evidence>
<dbReference type="Pfam" id="PF12937">
    <property type="entry name" value="F-box-like"/>
    <property type="match status" value="1"/>
</dbReference>
<dbReference type="PANTHER" id="PTHR46550:SF1">
    <property type="entry name" value="F-BOX PROTEIN 3"/>
    <property type="match status" value="1"/>
</dbReference>
<comment type="pathway">
    <text evidence="1">Protein modification; protein ubiquitination.</text>
</comment>
<proteinExistence type="predicted"/>
<evidence type="ECO:0000256" key="3">
    <source>
        <dbReference type="PROSITE-ProRule" id="PRU00502"/>
    </source>
</evidence>
<reference evidence="7 8" key="1">
    <citation type="submission" date="2016-07" db="EMBL/GenBank/DDBJ databases">
        <title>Pervasive Adenine N6-methylation of Active Genes in Fungi.</title>
        <authorList>
            <consortium name="DOE Joint Genome Institute"/>
            <person name="Mondo S.J."/>
            <person name="Dannebaum R.O."/>
            <person name="Kuo R.C."/>
            <person name="Labutti K."/>
            <person name="Haridas S."/>
            <person name="Kuo A."/>
            <person name="Salamov A."/>
            <person name="Ahrendt S.R."/>
            <person name="Lipzen A."/>
            <person name="Sullivan W."/>
            <person name="Andreopoulos W.B."/>
            <person name="Clum A."/>
            <person name="Lindquist E."/>
            <person name="Daum C."/>
            <person name="Ramamoorthy G.K."/>
            <person name="Gryganskyi A."/>
            <person name="Culley D."/>
            <person name="Magnuson J.K."/>
            <person name="James T.Y."/>
            <person name="O'Malley M.A."/>
            <person name="Stajich J.E."/>
            <person name="Spatafora J.W."/>
            <person name="Visel A."/>
            <person name="Grigoriev I.V."/>
        </authorList>
    </citation>
    <scope>NUCLEOTIDE SEQUENCE [LARGE SCALE GENOMIC DNA]</scope>
    <source>
        <strain evidence="7 8">CBS 931.73</strain>
    </source>
</reference>
<dbReference type="InterPro" id="IPR001607">
    <property type="entry name" value="Znf_UBP"/>
</dbReference>
<keyword evidence="3" id="KW-0862">Zinc</keyword>